<evidence type="ECO:0000313" key="2">
    <source>
        <dbReference type="EMBL" id="SEK48923.1"/>
    </source>
</evidence>
<name>A0A1H7HF25_AQUAM</name>
<organism evidence="2 3">
    <name type="scientific">Aquimarina amphilecti</name>
    <dbReference type="NCBI Taxonomy" id="1038014"/>
    <lineage>
        <taxon>Bacteria</taxon>
        <taxon>Pseudomonadati</taxon>
        <taxon>Bacteroidota</taxon>
        <taxon>Flavobacteriia</taxon>
        <taxon>Flavobacteriales</taxon>
        <taxon>Flavobacteriaceae</taxon>
        <taxon>Aquimarina</taxon>
    </lineage>
</organism>
<dbReference type="STRING" id="1038014.SAMN04487910_0641"/>
<dbReference type="PANTHER" id="PTHR43135">
    <property type="entry name" value="ALPHA-D-RIBOSE 1-METHYLPHOSPHONATE 5-TRIPHOSPHATE DIPHOSPHATASE"/>
    <property type="match status" value="1"/>
</dbReference>
<dbReference type="Gene3D" id="1.20.58.520">
    <property type="entry name" value="Amidohydrolase"/>
    <property type="match status" value="1"/>
</dbReference>
<gene>
    <name evidence="2" type="ORF">SAMN04487910_0641</name>
</gene>
<dbReference type="InterPro" id="IPR032466">
    <property type="entry name" value="Metal_Hydrolase"/>
</dbReference>
<evidence type="ECO:0000313" key="3">
    <source>
        <dbReference type="Proteomes" id="UP000198521"/>
    </source>
</evidence>
<dbReference type="Gene3D" id="3.30.110.90">
    <property type="entry name" value="Amidohydrolase"/>
    <property type="match status" value="1"/>
</dbReference>
<dbReference type="GO" id="GO:0016810">
    <property type="term" value="F:hydrolase activity, acting on carbon-nitrogen (but not peptide) bonds"/>
    <property type="evidence" value="ECO:0007669"/>
    <property type="project" value="InterPro"/>
</dbReference>
<protein>
    <submittedName>
        <fullName evidence="2">Imidazolonepropionase</fullName>
    </submittedName>
</protein>
<dbReference type="InterPro" id="IPR011059">
    <property type="entry name" value="Metal-dep_hydrolase_composite"/>
</dbReference>
<dbReference type="EMBL" id="FOAB01000001">
    <property type="protein sequence ID" value="SEK48923.1"/>
    <property type="molecule type" value="Genomic_DNA"/>
</dbReference>
<accession>A0A1H7HF25</accession>
<dbReference type="InterPro" id="IPR006680">
    <property type="entry name" value="Amidohydro-rel"/>
</dbReference>
<dbReference type="Gene3D" id="3.40.50.10910">
    <property type="entry name" value="Amidohydrolase"/>
    <property type="match status" value="1"/>
</dbReference>
<keyword evidence="3" id="KW-1185">Reference proteome</keyword>
<dbReference type="Pfam" id="PF01979">
    <property type="entry name" value="Amidohydro_1"/>
    <property type="match status" value="1"/>
</dbReference>
<dbReference type="SUPFAM" id="SSF51556">
    <property type="entry name" value="Metallo-dependent hydrolases"/>
    <property type="match status" value="1"/>
</dbReference>
<dbReference type="PANTHER" id="PTHR43135:SF3">
    <property type="entry name" value="ALPHA-D-RIBOSE 1-METHYLPHOSPHONATE 5-TRIPHOSPHATE DIPHOSPHATASE"/>
    <property type="match status" value="1"/>
</dbReference>
<reference evidence="2 3" key="1">
    <citation type="submission" date="2016-10" db="EMBL/GenBank/DDBJ databases">
        <authorList>
            <person name="de Groot N.N."/>
        </authorList>
    </citation>
    <scope>NUCLEOTIDE SEQUENCE [LARGE SCALE GENOMIC DNA]</scope>
    <source>
        <strain evidence="2 3">DSM 25232</strain>
    </source>
</reference>
<dbReference type="InterPro" id="IPR051781">
    <property type="entry name" value="Metallo-dep_Hydrolase"/>
</dbReference>
<sequence>MYALVVNGQTYKTKEQENIKAFVNVNVLTMRDSIPKMSQTVIIKNDRIVAIGNSKNIKVPDGAKLIDGNHTKYLIPGLTDTHVHVGHKGSEEWIRSYVNNGVTTVLNLGGSKKVLKLKERIKKQKIIGPDIYTAGRGGVVRELNRSNYKTVSLDKIEERIMEDKEKGYDFIKIYGQMTISQFEHMMKIAKREGIHAMGHIPRNLTADDALRIGQKSMAHTEEFIYTQFTEFDEQEVIDFATKAAAANVWLIANIIAYEKIELTWGKPQVMDSILRLPQTKRLHPKIQKIYKADWYGSRDISGRSYVEKVYKFYFPIVKHFHKAGVKMLVGTDTAFPAAAPGESAINEIKNFTKAGLSNYEALKAATVNAGVYINKFIDNSYFVGKIQQNYTAHIILLSSNPLNNLEVLNKPEGVMLRGHWFDPTGLKEMIQWNN</sequence>
<evidence type="ECO:0000259" key="1">
    <source>
        <dbReference type="Pfam" id="PF01979"/>
    </source>
</evidence>
<dbReference type="AlphaFoldDB" id="A0A1H7HF25"/>
<feature type="domain" description="Amidohydrolase-related" evidence="1">
    <location>
        <begin position="73"/>
        <end position="420"/>
    </location>
</feature>
<dbReference type="Gene3D" id="2.30.40.10">
    <property type="entry name" value="Urease, subunit C, domain 1"/>
    <property type="match status" value="1"/>
</dbReference>
<proteinExistence type="predicted"/>
<dbReference type="Proteomes" id="UP000198521">
    <property type="component" value="Unassembled WGS sequence"/>
</dbReference>
<dbReference type="SUPFAM" id="SSF51338">
    <property type="entry name" value="Composite domain of metallo-dependent hydrolases"/>
    <property type="match status" value="1"/>
</dbReference>